<protein>
    <submittedName>
        <fullName evidence="1">Uncharacterized protein</fullName>
    </submittedName>
</protein>
<evidence type="ECO:0000313" key="1">
    <source>
        <dbReference type="EMBL" id="QDY76750.1"/>
    </source>
</evidence>
<reference evidence="1 2" key="1">
    <citation type="submission" date="2019-07" db="EMBL/GenBank/DDBJ databases">
        <authorList>
            <person name="Zhu P."/>
        </authorList>
    </citation>
    <scope>NUCLEOTIDE SEQUENCE [LARGE SCALE GENOMIC DNA]</scope>
    <source>
        <strain evidence="1 2">SSL-25</strain>
    </source>
</reference>
<sequence length="167" mass="17814">MLPGAPARRRRRPLFVLAASVAALASLVGAFTLIQYYVAHPPSLSSRSERGSENAAMKPAPDGLVACSELIVEGTVARVEKGPADLLTVTLDVDTYLKPRRGPGRERIALPVEVAPEATVGTRMLVAMSRFGPEESFYYTGDDIAHGRAWVDEGLPQAEGLDCPGRG</sequence>
<gene>
    <name evidence="1" type="ORF">FQU76_09615</name>
</gene>
<dbReference type="KEGG" id="sqz:FQU76_09615"/>
<evidence type="ECO:0000313" key="2">
    <source>
        <dbReference type="Proteomes" id="UP000320580"/>
    </source>
</evidence>
<name>A0A5B8JG77_9ACTN</name>
<proteinExistence type="predicted"/>
<dbReference type="EMBL" id="CP042266">
    <property type="protein sequence ID" value="QDY76750.1"/>
    <property type="molecule type" value="Genomic_DNA"/>
</dbReference>
<keyword evidence="2" id="KW-1185">Reference proteome</keyword>
<dbReference type="OrthoDB" id="4337793at2"/>
<dbReference type="AlphaFoldDB" id="A0A5B8JG77"/>
<organism evidence="1 2">
    <name type="scientific">Streptomyces qinzhouensis</name>
    <dbReference type="NCBI Taxonomy" id="2599401"/>
    <lineage>
        <taxon>Bacteria</taxon>
        <taxon>Bacillati</taxon>
        <taxon>Actinomycetota</taxon>
        <taxon>Actinomycetes</taxon>
        <taxon>Kitasatosporales</taxon>
        <taxon>Streptomycetaceae</taxon>
        <taxon>Streptomyces</taxon>
    </lineage>
</organism>
<dbReference type="Proteomes" id="UP000320580">
    <property type="component" value="Chromosome"/>
</dbReference>
<accession>A0A5B8JG77</accession>